<dbReference type="InterPro" id="IPR013547">
    <property type="entry name" value="P4H_N"/>
</dbReference>
<evidence type="ECO:0000256" key="10">
    <source>
        <dbReference type="ARBA" id="ARBA00023002"/>
    </source>
</evidence>
<dbReference type="Pfam" id="PF08336">
    <property type="entry name" value="P4Ha_N"/>
    <property type="match status" value="1"/>
</dbReference>
<dbReference type="InterPro" id="IPR045054">
    <property type="entry name" value="P4HA-like"/>
</dbReference>
<evidence type="ECO:0000256" key="5">
    <source>
        <dbReference type="ARBA" id="ARBA00012269"/>
    </source>
</evidence>
<evidence type="ECO:0000256" key="1">
    <source>
        <dbReference type="ARBA" id="ARBA00001961"/>
    </source>
</evidence>
<dbReference type="EnsemblMetazoa" id="XM_017120945.2">
    <property type="protein sequence ID" value="XP_016976434.1"/>
    <property type="gene ID" value="LOC108042607"/>
</dbReference>
<accession>A0A6P4EIP4</accession>
<dbReference type="InterPro" id="IPR005123">
    <property type="entry name" value="Oxoglu/Fe-dep_dioxygenase_dom"/>
</dbReference>
<dbReference type="AlphaFoldDB" id="A0A6P4EIP4"/>
<comment type="similarity">
    <text evidence="4">Belongs to the P4HA family.</text>
</comment>
<dbReference type="GO" id="GO:0005506">
    <property type="term" value="F:iron ion binding"/>
    <property type="evidence" value="ECO:0007669"/>
    <property type="project" value="InterPro"/>
</dbReference>
<evidence type="ECO:0000256" key="4">
    <source>
        <dbReference type="ARBA" id="ARBA00006511"/>
    </source>
</evidence>
<dbReference type="GO" id="GO:0004656">
    <property type="term" value="F:procollagen-proline 4-dioxygenase activity"/>
    <property type="evidence" value="ECO:0007669"/>
    <property type="project" value="UniProtKB-EC"/>
</dbReference>
<organism evidence="17">
    <name type="scientific">Drosophila rhopaloa</name>
    <name type="common">Fruit fly</name>
    <dbReference type="NCBI Taxonomy" id="1041015"/>
    <lineage>
        <taxon>Eukaryota</taxon>
        <taxon>Metazoa</taxon>
        <taxon>Ecdysozoa</taxon>
        <taxon>Arthropoda</taxon>
        <taxon>Hexapoda</taxon>
        <taxon>Insecta</taxon>
        <taxon>Pterygota</taxon>
        <taxon>Neoptera</taxon>
        <taxon>Endopterygota</taxon>
        <taxon>Diptera</taxon>
        <taxon>Brachycera</taxon>
        <taxon>Muscomorpha</taxon>
        <taxon>Ephydroidea</taxon>
        <taxon>Drosophilidae</taxon>
        <taxon>Drosophila</taxon>
        <taxon>Sophophora</taxon>
    </lineage>
</organism>
<dbReference type="PANTHER" id="PTHR10869:SF244">
    <property type="entry name" value="PROLYL 4-HYDROXYLASE SUBUNIT ALPHA-2"/>
    <property type="match status" value="1"/>
</dbReference>
<reference evidence="16" key="1">
    <citation type="journal article" date="2021" name="Elife">
        <title>Highly contiguous assemblies of 101 drosophilid genomes.</title>
        <authorList>
            <person name="Kim B.Y."/>
            <person name="Wang J.R."/>
            <person name="Miller D.E."/>
            <person name="Barmina O."/>
            <person name="Delaney E."/>
            <person name="Thompson A."/>
            <person name="Comeault A.A."/>
            <person name="Peede D."/>
            <person name="D'Agostino E.R."/>
            <person name="Pelaez J."/>
            <person name="Aguilar J.M."/>
            <person name="Haji D."/>
            <person name="Matsunaga T."/>
            <person name="Armstrong E.E."/>
            <person name="Zych M."/>
            <person name="Ogawa Y."/>
            <person name="Stamenkovic-Radak M."/>
            <person name="Jelic M."/>
            <person name="Veselinovic M.S."/>
            <person name="Tanaskovic M."/>
            <person name="Eric P."/>
            <person name="Gao J.J."/>
            <person name="Katoh T.K."/>
            <person name="Toda M.J."/>
            <person name="Watabe H."/>
            <person name="Watada M."/>
            <person name="Davis J.S."/>
            <person name="Moyle L.C."/>
            <person name="Manoli G."/>
            <person name="Bertolini E."/>
            <person name="Kostal V."/>
            <person name="Hawley R.S."/>
            <person name="Takahashi A."/>
            <person name="Jones C.D."/>
            <person name="Price D.K."/>
            <person name="Whiteman N."/>
            <person name="Kopp A."/>
            <person name="Matute D.R."/>
            <person name="Petrov D.A."/>
        </authorList>
    </citation>
    <scope>NUCLEOTIDE SEQUENCE [LARGE SCALE GENOMIC DNA]</scope>
</reference>
<evidence type="ECO:0000256" key="3">
    <source>
        <dbReference type="ARBA" id="ARBA00004319"/>
    </source>
</evidence>
<keyword evidence="8" id="KW-0847">Vitamin C</keyword>
<feature type="domain" description="Fe2OG dioxygenase" evidence="14">
    <location>
        <begin position="402"/>
        <end position="511"/>
    </location>
</feature>
<evidence type="ECO:0000259" key="14">
    <source>
        <dbReference type="PROSITE" id="PS51471"/>
    </source>
</evidence>
<keyword evidence="7" id="KW-0256">Endoplasmic reticulum</keyword>
<keyword evidence="9" id="KW-0223">Dioxygenase</keyword>
<dbReference type="GeneID" id="108042607"/>
<evidence type="ECO:0000313" key="16">
    <source>
        <dbReference type="Proteomes" id="UP001652680"/>
    </source>
</evidence>
<evidence type="ECO:0000313" key="17">
    <source>
        <dbReference type="RefSeq" id="XP_016976434.1"/>
    </source>
</evidence>
<evidence type="ECO:0000313" key="15">
    <source>
        <dbReference type="EnsemblMetazoa" id="XP_016976434.1"/>
    </source>
</evidence>
<protein>
    <recommendedName>
        <fullName evidence="5">procollagen-proline 4-dioxygenase</fullName>
        <ecNumber evidence="5">1.14.11.2</ecNumber>
    </recommendedName>
</protein>
<evidence type="ECO:0000256" key="11">
    <source>
        <dbReference type="ARBA" id="ARBA00023004"/>
    </source>
</evidence>
<dbReference type="SMART" id="SM00702">
    <property type="entry name" value="P4Hc"/>
    <property type="match status" value="1"/>
</dbReference>
<sequence>MISYTLLLLVTIFFGLISVNVGYIGRKNYVTSAEEKMNLLEKDKELIILLNSYAVELQDKINQLQKIANEFRASLEEAKGREVEYLSNPLNSLSLLRQMHEDWEPVEKLIRQPVGQGQIASIEKLRNDLPLQDDLDEATHALIRIVHSYDLEPKDVARGLVDGVQYSGNLSASDCYTLAKSSFMAGRYQIATKWLRLAKNLFNNMPRKYNEVIGLTNIKINLLLARSLIANGSLSTAREILIKDTMFGEAGNRLAQHFYENPPHPTLNLETWESEGVFDGLCRSVSRRQTNESKITRLHCRYNTTTSPFLKLAPFRMEELSLDPYIVLYHNVLNDDDMERLVRMSEPFLERTTVFRVDNRIEQLAPSRTADGAWIPRKDAKPEDRQLFRRIRQRVGDITGLNVHGDRDIQFMKYGFGGHFEPHNDYFDSKTSYVETVGDRIATVLFYLNTVEHGGATAFSKINLAVPTQKGSALFWHNLHGESYDYDERTFHGACPLISGTKLVMTRWIHELDQMFLLPTMLPPRSRNFSKIFSNKT</sequence>
<dbReference type="PANTHER" id="PTHR10869">
    <property type="entry name" value="PROLYL 4-HYDROXYLASE ALPHA SUBUNIT"/>
    <property type="match status" value="1"/>
</dbReference>
<dbReference type="InterPro" id="IPR011990">
    <property type="entry name" value="TPR-like_helical_dom_sf"/>
</dbReference>
<dbReference type="InterPro" id="IPR006620">
    <property type="entry name" value="Pro_4_hyd_alph"/>
</dbReference>
<proteinExistence type="inferred from homology"/>
<comment type="function">
    <text evidence="2">Catalyzes the post-translational formation of 4-hydroxyproline in -Xaa-Pro-Gly- sequences in collagens and other proteins.</text>
</comment>
<dbReference type="Gene3D" id="1.25.40.10">
    <property type="entry name" value="Tetratricopeptide repeat domain"/>
    <property type="match status" value="1"/>
</dbReference>
<reference evidence="17" key="2">
    <citation type="submission" date="2025-04" db="UniProtKB">
        <authorList>
            <consortium name="RefSeq"/>
        </authorList>
    </citation>
    <scope>IDENTIFICATION</scope>
</reference>
<dbReference type="InterPro" id="IPR044862">
    <property type="entry name" value="Pro_4_hyd_alph_FE2OG_OXY"/>
</dbReference>
<evidence type="ECO:0000256" key="2">
    <source>
        <dbReference type="ARBA" id="ARBA00002035"/>
    </source>
</evidence>
<comment type="cofactor">
    <cofactor evidence="1">
        <name>L-ascorbate</name>
        <dbReference type="ChEBI" id="CHEBI:38290"/>
    </cofactor>
</comment>
<keyword evidence="10" id="KW-0560">Oxidoreductase</keyword>
<dbReference type="Pfam" id="PF13640">
    <property type="entry name" value="2OG-FeII_Oxy_3"/>
    <property type="match status" value="1"/>
</dbReference>
<keyword evidence="6" id="KW-0479">Metal-binding</keyword>
<feature type="coiled-coil region" evidence="13">
    <location>
        <begin position="50"/>
        <end position="81"/>
    </location>
</feature>
<keyword evidence="12" id="KW-0325">Glycoprotein</keyword>
<dbReference type="RefSeq" id="XP_016976434.1">
    <property type="nucleotide sequence ID" value="XM_017120945.1"/>
</dbReference>
<dbReference type="PROSITE" id="PS51471">
    <property type="entry name" value="FE2OG_OXY"/>
    <property type="match status" value="1"/>
</dbReference>
<keyword evidence="16" id="KW-1185">Reference proteome</keyword>
<dbReference type="GO" id="GO:0031418">
    <property type="term" value="F:L-ascorbic acid binding"/>
    <property type="evidence" value="ECO:0007669"/>
    <property type="project" value="UniProtKB-KW"/>
</dbReference>
<evidence type="ECO:0000256" key="6">
    <source>
        <dbReference type="ARBA" id="ARBA00022723"/>
    </source>
</evidence>
<evidence type="ECO:0000256" key="9">
    <source>
        <dbReference type="ARBA" id="ARBA00022964"/>
    </source>
</evidence>
<gene>
    <name evidence="17" type="primary">LOC108042607</name>
    <name evidence="15" type="synonym">108042607</name>
</gene>
<name>A0A6P4EIP4_DRORH</name>
<comment type="subcellular location">
    <subcellularLocation>
        <location evidence="3">Endoplasmic reticulum lumen</location>
    </subcellularLocation>
</comment>
<dbReference type="FunFam" id="2.60.120.620:FF:000011">
    <property type="entry name" value="Prolyl alpha subunit"/>
    <property type="match status" value="1"/>
</dbReference>
<dbReference type="EC" id="1.14.11.2" evidence="5"/>
<reference evidence="15" key="3">
    <citation type="submission" date="2025-05" db="UniProtKB">
        <authorList>
            <consortium name="EnsemblMetazoa"/>
        </authorList>
    </citation>
    <scope>IDENTIFICATION</scope>
</reference>
<dbReference type="Gene3D" id="6.10.140.1460">
    <property type="match status" value="1"/>
</dbReference>
<dbReference type="Gene3D" id="2.60.120.620">
    <property type="entry name" value="q2cbj1_9rhob like domain"/>
    <property type="match status" value="1"/>
</dbReference>
<keyword evidence="11" id="KW-0408">Iron</keyword>
<dbReference type="OrthoDB" id="420380at2759"/>
<evidence type="ECO:0000256" key="7">
    <source>
        <dbReference type="ARBA" id="ARBA00022824"/>
    </source>
</evidence>
<dbReference type="Proteomes" id="UP001652680">
    <property type="component" value="Unassembled WGS sequence"/>
</dbReference>
<evidence type="ECO:0000256" key="13">
    <source>
        <dbReference type="SAM" id="Coils"/>
    </source>
</evidence>
<dbReference type="GO" id="GO:0005788">
    <property type="term" value="C:endoplasmic reticulum lumen"/>
    <property type="evidence" value="ECO:0007669"/>
    <property type="project" value="UniProtKB-SubCell"/>
</dbReference>
<evidence type="ECO:0000256" key="8">
    <source>
        <dbReference type="ARBA" id="ARBA00022896"/>
    </source>
</evidence>
<keyword evidence="13" id="KW-0175">Coiled coil</keyword>
<evidence type="ECO:0000256" key="12">
    <source>
        <dbReference type="ARBA" id="ARBA00023180"/>
    </source>
</evidence>